<accession>A0ABU3PUA9</accession>
<dbReference type="InterPro" id="IPR030395">
    <property type="entry name" value="GP_PDE_dom"/>
</dbReference>
<dbReference type="RefSeq" id="WP_315732213.1">
    <property type="nucleotide sequence ID" value="NZ_JAVYII010000002.1"/>
</dbReference>
<comment type="catalytic activity">
    <reaction evidence="6">
        <text>a sn-glycero-3-phosphodiester + H2O = an alcohol + sn-glycerol 3-phosphate + H(+)</text>
        <dbReference type="Rhea" id="RHEA:12969"/>
        <dbReference type="ChEBI" id="CHEBI:15377"/>
        <dbReference type="ChEBI" id="CHEBI:15378"/>
        <dbReference type="ChEBI" id="CHEBI:30879"/>
        <dbReference type="ChEBI" id="CHEBI:57597"/>
        <dbReference type="ChEBI" id="CHEBI:83408"/>
        <dbReference type="EC" id="3.1.4.46"/>
    </reaction>
</comment>
<evidence type="ECO:0000256" key="2">
    <source>
        <dbReference type="ARBA" id="ARBA00012247"/>
    </source>
</evidence>
<gene>
    <name evidence="10" type="ORF">RDV89_06925</name>
</gene>
<evidence type="ECO:0000256" key="4">
    <source>
        <dbReference type="ARBA" id="ARBA00022798"/>
    </source>
</evidence>
<protein>
    <recommendedName>
        <fullName evidence="2">glycerophosphodiester phosphodiesterase</fullName>
        <ecNumber evidence="2">3.1.4.46</ecNumber>
    </recommendedName>
</protein>
<dbReference type="Proteomes" id="UP001268542">
    <property type="component" value="Unassembled WGS sequence"/>
</dbReference>
<evidence type="ECO:0000313" key="10">
    <source>
        <dbReference type="EMBL" id="MDT9592793.1"/>
    </source>
</evidence>
<dbReference type="SUPFAM" id="SSF51695">
    <property type="entry name" value="PLC-like phosphodiesterases"/>
    <property type="match status" value="1"/>
</dbReference>
<keyword evidence="5" id="KW-0378">Hydrolase</keyword>
<reference evidence="10 11" key="1">
    <citation type="submission" date="2023-08" db="EMBL/GenBank/DDBJ databases">
        <title>Nocardioides seae sp. nov., a bacterium isolated from a soil.</title>
        <authorList>
            <person name="Wang X."/>
        </authorList>
    </citation>
    <scope>NUCLEOTIDE SEQUENCE [LARGE SCALE GENOMIC DNA]</scope>
    <source>
        <strain evidence="10 11">YZH12</strain>
    </source>
</reference>
<comment type="caution">
    <text evidence="10">The sequence shown here is derived from an EMBL/GenBank/DDBJ whole genome shotgun (WGS) entry which is preliminary data.</text>
</comment>
<evidence type="ECO:0000256" key="1">
    <source>
        <dbReference type="ARBA" id="ARBA00007277"/>
    </source>
</evidence>
<feature type="compositionally biased region" description="Basic residues" evidence="7">
    <location>
        <begin position="42"/>
        <end position="60"/>
    </location>
</feature>
<dbReference type="PROSITE" id="PS51704">
    <property type="entry name" value="GP_PDE"/>
    <property type="match status" value="1"/>
</dbReference>
<dbReference type="Gene3D" id="3.20.20.190">
    <property type="entry name" value="Phosphatidylinositol (PI) phosphodiesterase"/>
    <property type="match status" value="1"/>
</dbReference>
<sequence>MTSRTLRTTPALLAAGAVASALLVAGPATAHDADGRGGPGHGHGHGPGHGPGHGHGHGHRSAPEVIAHRGASGYRPEHTLEAYELAVAQGADAIEPDLVATRDGVLVARHENEIGGTTDVADRPEFADRRTTRLIDGTAVTGWFTEDFTYAELSTLRAEERLPEVRPGSAAYDGLYEVPTFDEVLDLADELSEETGREIRVAPETKHPTYFDSIGLDLTPLVVEVLEERDYDEADSPVVVQSFETTNLRELDELVDTPLVQLLDATGAPYDLVAAGDDTTYADLASRRGLREVARYADYVAPHKDLVLPRDEAGAIGEPSDVVRDAHRARLEVVVWTLRAENQFLPTNLRSSDDPNAHGDLAGEVSAHLDAGVDVVFSDHPDVAVAARDAWVAEHQRPHRPRR</sequence>
<dbReference type="CDD" id="cd08602">
    <property type="entry name" value="GDPD_ScGlpQ1_like"/>
    <property type="match status" value="1"/>
</dbReference>
<keyword evidence="11" id="KW-1185">Reference proteome</keyword>
<keyword evidence="4" id="KW-0319">Glycerol metabolism</keyword>
<comment type="similarity">
    <text evidence="1">Belongs to the glycerophosphoryl diester phosphodiesterase family.</text>
</comment>
<dbReference type="Pfam" id="PF03009">
    <property type="entry name" value="GDPD"/>
    <property type="match status" value="1"/>
</dbReference>
<evidence type="ECO:0000256" key="8">
    <source>
        <dbReference type="SAM" id="SignalP"/>
    </source>
</evidence>
<feature type="domain" description="GP-PDE" evidence="9">
    <location>
        <begin position="63"/>
        <end position="388"/>
    </location>
</feature>
<dbReference type="PANTHER" id="PTHR43620:SF7">
    <property type="entry name" value="GLYCEROPHOSPHODIESTER PHOSPHODIESTERASE GDPD5-RELATED"/>
    <property type="match status" value="1"/>
</dbReference>
<feature type="signal peptide" evidence="8">
    <location>
        <begin position="1"/>
        <end position="30"/>
    </location>
</feature>
<dbReference type="InterPro" id="IPR017946">
    <property type="entry name" value="PLC-like_Pdiesterase_TIM-brl"/>
</dbReference>
<organism evidence="10 11">
    <name type="scientific">Nocardioides imazamoxiresistens</name>
    <dbReference type="NCBI Taxonomy" id="3231893"/>
    <lineage>
        <taxon>Bacteria</taxon>
        <taxon>Bacillati</taxon>
        <taxon>Actinomycetota</taxon>
        <taxon>Actinomycetes</taxon>
        <taxon>Propionibacteriales</taxon>
        <taxon>Nocardioidaceae</taxon>
        <taxon>Nocardioides</taxon>
    </lineage>
</organism>
<evidence type="ECO:0000313" key="11">
    <source>
        <dbReference type="Proteomes" id="UP001268542"/>
    </source>
</evidence>
<dbReference type="EC" id="3.1.4.46" evidence="2"/>
<evidence type="ECO:0000259" key="9">
    <source>
        <dbReference type="PROSITE" id="PS51704"/>
    </source>
</evidence>
<evidence type="ECO:0000256" key="6">
    <source>
        <dbReference type="ARBA" id="ARBA00047512"/>
    </source>
</evidence>
<keyword evidence="3 8" id="KW-0732">Signal</keyword>
<evidence type="ECO:0000256" key="5">
    <source>
        <dbReference type="ARBA" id="ARBA00022801"/>
    </source>
</evidence>
<dbReference type="PANTHER" id="PTHR43620">
    <property type="entry name" value="GLYCEROPHOSPHORYL DIESTER PHOSPHODIESTERASE"/>
    <property type="match status" value="1"/>
</dbReference>
<feature type="region of interest" description="Disordered" evidence="7">
    <location>
        <begin position="29"/>
        <end position="61"/>
    </location>
</feature>
<name>A0ABU3PUA9_9ACTN</name>
<dbReference type="EMBL" id="JAVYII010000002">
    <property type="protein sequence ID" value="MDT9592793.1"/>
    <property type="molecule type" value="Genomic_DNA"/>
</dbReference>
<evidence type="ECO:0000256" key="3">
    <source>
        <dbReference type="ARBA" id="ARBA00022729"/>
    </source>
</evidence>
<feature type="chain" id="PRO_5047022752" description="glycerophosphodiester phosphodiesterase" evidence="8">
    <location>
        <begin position="31"/>
        <end position="403"/>
    </location>
</feature>
<proteinExistence type="inferred from homology"/>
<evidence type="ECO:0000256" key="7">
    <source>
        <dbReference type="SAM" id="MobiDB-lite"/>
    </source>
</evidence>